<evidence type="ECO:0000313" key="2">
    <source>
        <dbReference type="Proteomes" id="UP000024635"/>
    </source>
</evidence>
<gene>
    <name evidence="1" type="primary">Acey_s0145.g2470</name>
    <name evidence="1" type="ORF">Y032_0145g2470</name>
</gene>
<dbReference type="AlphaFoldDB" id="A0A016T2I1"/>
<reference evidence="2" key="1">
    <citation type="journal article" date="2015" name="Nat. Genet.">
        <title>The genome and transcriptome of the zoonotic hookworm Ancylostoma ceylanicum identify infection-specific gene families.</title>
        <authorList>
            <person name="Schwarz E.M."/>
            <person name="Hu Y."/>
            <person name="Antoshechkin I."/>
            <person name="Miller M.M."/>
            <person name="Sternberg P.W."/>
            <person name="Aroian R.V."/>
        </authorList>
    </citation>
    <scope>NUCLEOTIDE SEQUENCE</scope>
    <source>
        <strain evidence="2">HY135</strain>
    </source>
</reference>
<accession>A0A016T2I1</accession>
<name>A0A016T2I1_9BILA</name>
<protein>
    <submittedName>
        <fullName evidence="1">Uncharacterized protein</fullName>
    </submittedName>
</protein>
<sequence length="90" mass="10378">MPMASVRRQTASCLNWQPSQLTLISASIGVAYHRPLIDSMAQVNSRTSGDFRYRLLSQRTVWLQGESLTVNVIQKRWGWWCTKSMYRSPS</sequence>
<dbReference type="EMBL" id="JARK01001481">
    <property type="protein sequence ID" value="EYB96892.1"/>
    <property type="molecule type" value="Genomic_DNA"/>
</dbReference>
<keyword evidence="2" id="KW-1185">Reference proteome</keyword>
<proteinExistence type="predicted"/>
<evidence type="ECO:0000313" key="1">
    <source>
        <dbReference type="EMBL" id="EYB96892.1"/>
    </source>
</evidence>
<organism evidence="1 2">
    <name type="scientific">Ancylostoma ceylanicum</name>
    <dbReference type="NCBI Taxonomy" id="53326"/>
    <lineage>
        <taxon>Eukaryota</taxon>
        <taxon>Metazoa</taxon>
        <taxon>Ecdysozoa</taxon>
        <taxon>Nematoda</taxon>
        <taxon>Chromadorea</taxon>
        <taxon>Rhabditida</taxon>
        <taxon>Rhabditina</taxon>
        <taxon>Rhabditomorpha</taxon>
        <taxon>Strongyloidea</taxon>
        <taxon>Ancylostomatidae</taxon>
        <taxon>Ancylostomatinae</taxon>
        <taxon>Ancylostoma</taxon>
    </lineage>
</organism>
<dbReference type="Proteomes" id="UP000024635">
    <property type="component" value="Unassembled WGS sequence"/>
</dbReference>
<comment type="caution">
    <text evidence="1">The sequence shown here is derived from an EMBL/GenBank/DDBJ whole genome shotgun (WGS) entry which is preliminary data.</text>
</comment>